<reference evidence="22 23" key="1">
    <citation type="submission" date="2019-03" db="EMBL/GenBank/DDBJ databases">
        <title>Sequencing 25 genomes of Wallemia mellicola.</title>
        <authorList>
            <person name="Gostincar C."/>
        </authorList>
    </citation>
    <scope>NUCLEOTIDE SEQUENCE [LARGE SCALE GENOMIC DNA]</scope>
    <source>
        <strain evidence="22 23">EXF-8738</strain>
    </source>
</reference>
<dbReference type="GO" id="GO:0005524">
    <property type="term" value="F:ATP binding"/>
    <property type="evidence" value="ECO:0007669"/>
    <property type="project" value="UniProtKB-UniRule"/>
</dbReference>
<dbReference type="InterPro" id="IPR001765">
    <property type="entry name" value="Carbonic_anhydrase"/>
</dbReference>
<feature type="compositionally biased region" description="Polar residues" evidence="19">
    <location>
        <begin position="578"/>
        <end position="595"/>
    </location>
</feature>
<dbReference type="EMBL" id="SPRO01000046">
    <property type="protein sequence ID" value="TIC28037.1"/>
    <property type="molecule type" value="Genomic_DNA"/>
</dbReference>
<dbReference type="SMART" id="SM00846">
    <property type="entry name" value="Gp_dh_N"/>
    <property type="match status" value="1"/>
</dbReference>
<keyword evidence="13" id="KW-0560">Oxidoreductase</keyword>
<evidence type="ECO:0000256" key="3">
    <source>
        <dbReference type="ARBA" id="ARBA00006217"/>
    </source>
</evidence>
<evidence type="ECO:0000313" key="22">
    <source>
        <dbReference type="EMBL" id="TIC28037.1"/>
    </source>
</evidence>
<dbReference type="InterPro" id="IPR036291">
    <property type="entry name" value="NAD(P)-bd_dom_sf"/>
</dbReference>
<evidence type="ECO:0000256" key="19">
    <source>
        <dbReference type="SAM" id="MobiDB-lite"/>
    </source>
</evidence>
<evidence type="ECO:0000256" key="17">
    <source>
        <dbReference type="PROSITE-ProRule" id="PRU10141"/>
    </source>
</evidence>
<keyword evidence="8" id="KW-0723">Serine/threonine-protein kinase</keyword>
<dbReference type="Gene3D" id="3.40.50.720">
    <property type="entry name" value="NAD(P)-binding Rossmann-like Domain"/>
    <property type="match status" value="1"/>
</dbReference>
<dbReference type="GO" id="GO:0051287">
    <property type="term" value="F:NAD binding"/>
    <property type="evidence" value="ECO:0007669"/>
    <property type="project" value="InterPro"/>
</dbReference>
<dbReference type="GO" id="GO:0004674">
    <property type="term" value="F:protein serine/threonine kinase activity"/>
    <property type="evidence" value="ECO:0007669"/>
    <property type="project" value="UniProtKB-KW"/>
</dbReference>
<dbReference type="Pfam" id="PF02800">
    <property type="entry name" value="Gp_dh_C"/>
    <property type="match status" value="1"/>
</dbReference>
<evidence type="ECO:0000259" key="20">
    <source>
        <dbReference type="PROSITE" id="PS50011"/>
    </source>
</evidence>
<evidence type="ECO:0000256" key="6">
    <source>
        <dbReference type="ARBA" id="ARBA00013119"/>
    </source>
</evidence>
<dbReference type="SUPFAM" id="SSF53056">
    <property type="entry name" value="beta-carbonic anhydrase, cab"/>
    <property type="match status" value="1"/>
</dbReference>
<evidence type="ECO:0000256" key="14">
    <source>
        <dbReference type="ARBA" id="ARBA00023027"/>
    </source>
</evidence>
<dbReference type="GO" id="GO:0006006">
    <property type="term" value="P:glucose metabolic process"/>
    <property type="evidence" value="ECO:0007669"/>
    <property type="project" value="InterPro"/>
</dbReference>
<dbReference type="EC" id="1.2.1.12" evidence="6"/>
<comment type="similarity">
    <text evidence="3">Belongs to the beta-class carbonic anhydrase family.</text>
</comment>
<dbReference type="SUPFAM" id="SSF55347">
    <property type="entry name" value="Glyceraldehyde-3-phosphate dehydrogenase-like, C-terminal domain"/>
    <property type="match status" value="1"/>
</dbReference>
<proteinExistence type="inferred from homology"/>
<dbReference type="PANTHER" id="PTHR10836">
    <property type="entry name" value="GLYCERALDEHYDE 3-PHOSPHATE DEHYDROGENASE"/>
    <property type="match status" value="1"/>
</dbReference>
<dbReference type="CDD" id="cd05214">
    <property type="entry name" value="GAPDH_I_N"/>
    <property type="match status" value="1"/>
</dbReference>
<keyword evidence="12 17" id="KW-0067">ATP-binding</keyword>
<evidence type="ECO:0000256" key="11">
    <source>
        <dbReference type="ARBA" id="ARBA00022777"/>
    </source>
</evidence>
<dbReference type="GO" id="GO:0006096">
    <property type="term" value="P:glycolytic process"/>
    <property type="evidence" value="ECO:0007669"/>
    <property type="project" value="UniProtKB-UniPathway"/>
</dbReference>
<evidence type="ECO:0000256" key="7">
    <source>
        <dbReference type="ARBA" id="ARBA00022490"/>
    </source>
</evidence>
<dbReference type="PANTHER" id="PTHR10836:SF76">
    <property type="entry name" value="GLYCERALDEHYDE-3-PHOSPHATE DEHYDROGENASE-RELATED"/>
    <property type="match status" value="1"/>
</dbReference>
<keyword evidence="11" id="KW-0418">Kinase</keyword>
<dbReference type="Gene3D" id="3.40.1050.10">
    <property type="entry name" value="Carbonic anhydrase"/>
    <property type="match status" value="1"/>
</dbReference>
<dbReference type="Pfam" id="PF00484">
    <property type="entry name" value="Pro_CA"/>
    <property type="match status" value="1"/>
</dbReference>
<feature type="domain" description="KA1" evidence="21">
    <location>
        <begin position="1041"/>
        <end position="1091"/>
    </location>
</feature>
<comment type="subunit">
    <text evidence="5">Homotetramer.</text>
</comment>
<feature type="compositionally biased region" description="Low complexity" evidence="19">
    <location>
        <begin position="978"/>
        <end position="999"/>
    </location>
</feature>
<dbReference type="Pfam" id="PF00069">
    <property type="entry name" value="Pkinase"/>
    <property type="match status" value="1"/>
</dbReference>
<feature type="binding site" evidence="16">
    <location>
        <position position="41"/>
    </location>
    <ligand>
        <name>Zn(2+)</name>
        <dbReference type="ChEBI" id="CHEBI:29105"/>
    </ligand>
</feature>
<comment type="subcellular location">
    <subcellularLocation>
        <location evidence="1">Cytoplasm</location>
    </subcellularLocation>
</comment>
<accession>A0A4T0R027</accession>
<evidence type="ECO:0000256" key="13">
    <source>
        <dbReference type="ARBA" id="ARBA00023002"/>
    </source>
</evidence>
<dbReference type="Gene3D" id="1.10.510.10">
    <property type="entry name" value="Transferase(Phosphotransferase) domain 1"/>
    <property type="match status" value="1"/>
</dbReference>
<dbReference type="InterPro" id="IPR017441">
    <property type="entry name" value="Protein_kinase_ATP_BS"/>
</dbReference>
<dbReference type="FunFam" id="3.30.200.20:FF:000003">
    <property type="entry name" value="Non-specific serine/threonine protein kinase"/>
    <property type="match status" value="1"/>
</dbReference>
<feature type="region of interest" description="Disordered" evidence="19">
    <location>
        <begin position="568"/>
        <end position="837"/>
    </location>
</feature>
<feature type="compositionally biased region" description="Polar residues" evidence="19">
    <location>
        <begin position="646"/>
        <end position="666"/>
    </location>
</feature>
<dbReference type="CDD" id="cd18126">
    <property type="entry name" value="GAPDH_I_C"/>
    <property type="match status" value="1"/>
</dbReference>
<evidence type="ECO:0000256" key="4">
    <source>
        <dbReference type="ARBA" id="ARBA00007406"/>
    </source>
</evidence>
<evidence type="ECO:0000256" key="2">
    <source>
        <dbReference type="ARBA" id="ARBA00004869"/>
    </source>
</evidence>
<evidence type="ECO:0000256" key="8">
    <source>
        <dbReference type="ARBA" id="ARBA00022527"/>
    </source>
</evidence>
<dbReference type="SMART" id="SM00947">
    <property type="entry name" value="Pro_CA"/>
    <property type="match status" value="1"/>
</dbReference>
<feature type="compositionally biased region" description="Pro residues" evidence="19">
    <location>
        <begin position="627"/>
        <end position="639"/>
    </location>
</feature>
<feature type="binding site" evidence="16">
    <location>
        <position position="98"/>
    </location>
    <ligand>
        <name>Zn(2+)</name>
        <dbReference type="ChEBI" id="CHEBI:29105"/>
    </ligand>
</feature>
<dbReference type="SUPFAM" id="SSF51735">
    <property type="entry name" value="NAD(P)-binding Rossmann-fold domains"/>
    <property type="match status" value="1"/>
</dbReference>
<dbReference type="Gene3D" id="3.30.360.10">
    <property type="entry name" value="Dihydrodipicolinate Reductase, domain 2"/>
    <property type="match status" value="1"/>
</dbReference>
<keyword evidence="15" id="KW-0324">Glycolysis</keyword>
<dbReference type="FunFam" id="3.30.360.10:FF:000001">
    <property type="entry name" value="Glyceraldehyde-3-phosphate dehydrogenase"/>
    <property type="match status" value="1"/>
</dbReference>
<organism evidence="22 23">
    <name type="scientific">Wallemia mellicola</name>
    <dbReference type="NCBI Taxonomy" id="1708541"/>
    <lineage>
        <taxon>Eukaryota</taxon>
        <taxon>Fungi</taxon>
        <taxon>Dikarya</taxon>
        <taxon>Basidiomycota</taxon>
        <taxon>Wallemiomycotina</taxon>
        <taxon>Wallemiomycetes</taxon>
        <taxon>Wallemiales</taxon>
        <taxon>Wallemiaceae</taxon>
        <taxon>Wallemia</taxon>
    </lineage>
</organism>
<gene>
    <name evidence="22" type="ORF">E3Q10_03406</name>
</gene>
<feature type="region of interest" description="Disordered" evidence="19">
    <location>
        <begin position="973"/>
        <end position="1000"/>
    </location>
</feature>
<dbReference type="InterPro" id="IPR036874">
    <property type="entry name" value="Carbonic_anhydrase_sf"/>
</dbReference>
<feature type="compositionally biased region" description="Polar residues" evidence="19">
    <location>
        <begin position="817"/>
        <end position="837"/>
    </location>
</feature>
<dbReference type="PROSITE" id="PS00107">
    <property type="entry name" value="PROTEIN_KINASE_ATP"/>
    <property type="match status" value="1"/>
</dbReference>
<dbReference type="InterPro" id="IPR006424">
    <property type="entry name" value="Glyceraldehyde-3-P_DH_1"/>
</dbReference>
<feature type="compositionally biased region" description="Low complexity" evidence="19">
    <location>
        <begin position="745"/>
        <end position="769"/>
    </location>
</feature>
<feature type="compositionally biased region" description="Polar residues" evidence="19">
    <location>
        <begin position="698"/>
        <end position="709"/>
    </location>
</feature>
<keyword evidence="16" id="KW-0862">Zinc</keyword>
<comment type="similarity">
    <text evidence="4 18">Belongs to the glyceraldehyde-3-phosphate dehydrogenase family.</text>
</comment>
<dbReference type="GO" id="GO:0008270">
    <property type="term" value="F:zinc ion binding"/>
    <property type="evidence" value="ECO:0007669"/>
    <property type="project" value="InterPro"/>
</dbReference>
<dbReference type="PROSITE" id="PS00071">
    <property type="entry name" value="GAPDH"/>
    <property type="match status" value="1"/>
</dbReference>
<dbReference type="Proteomes" id="UP000305647">
    <property type="component" value="Unassembled WGS sequence"/>
</dbReference>
<evidence type="ECO:0000256" key="18">
    <source>
        <dbReference type="RuleBase" id="RU000397"/>
    </source>
</evidence>
<evidence type="ECO:0000259" key="21">
    <source>
        <dbReference type="PROSITE" id="PS50032"/>
    </source>
</evidence>
<dbReference type="InterPro" id="IPR020829">
    <property type="entry name" value="GlycerAld_3-P_DH_cat"/>
</dbReference>
<evidence type="ECO:0000256" key="5">
    <source>
        <dbReference type="ARBA" id="ARBA00011881"/>
    </source>
</evidence>
<evidence type="ECO:0000256" key="16">
    <source>
        <dbReference type="PIRSR" id="PIRSR601765-1"/>
    </source>
</evidence>
<name>A0A4T0R027_9BASI</name>
<dbReference type="PRINTS" id="PR00078">
    <property type="entry name" value="G3PDHDRGNASE"/>
</dbReference>
<dbReference type="GO" id="GO:0004365">
    <property type="term" value="F:glyceraldehyde-3-phosphate dehydrogenase (NAD+) (phosphorylating) activity"/>
    <property type="evidence" value="ECO:0007669"/>
    <property type="project" value="UniProtKB-EC"/>
</dbReference>
<feature type="compositionally biased region" description="Basic and acidic residues" evidence="19">
    <location>
        <begin position="667"/>
        <end position="676"/>
    </location>
</feature>
<dbReference type="SUPFAM" id="SSF56112">
    <property type="entry name" value="Protein kinase-like (PK-like)"/>
    <property type="match status" value="1"/>
</dbReference>
<keyword evidence="16" id="KW-0479">Metal-binding</keyword>
<dbReference type="PROSITE" id="PS00108">
    <property type="entry name" value="PROTEIN_KINASE_ST"/>
    <property type="match status" value="1"/>
</dbReference>
<evidence type="ECO:0000313" key="23">
    <source>
        <dbReference type="Proteomes" id="UP000305647"/>
    </source>
</evidence>
<evidence type="ECO:0000256" key="1">
    <source>
        <dbReference type="ARBA" id="ARBA00004496"/>
    </source>
</evidence>
<dbReference type="GO" id="GO:0050661">
    <property type="term" value="F:NADP binding"/>
    <property type="evidence" value="ECO:0007669"/>
    <property type="project" value="InterPro"/>
</dbReference>
<dbReference type="InterPro" id="IPR001772">
    <property type="entry name" value="KA1_dom"/>
</dbReference>
<dbReference type="InterPro" id="IPR008271">
    <property type="entry name" value="Ser/Thr_kinase_AS"/>
</dbReference>
<dbReference type="InterPro" id="IPR011009">
    <property type="entry name" value="Kinase-like_dom_sf"/>
</dbReference>
<sequence>MSGITKLLTKNQQWSKQVNPDVLKKASEGQWPSVLWIGCSDSRCSEASILESELGEVFTHRNIANQFNKNDFNAKSVVDYAINHLNIKEVALCGHTSCGGMAASKAVLEGGQADPNSPITQWLSPFITHCSQLKKEMSIEEITLENINYNKKNLVEYINNEKIIVKGLLFNIKSAIEYFKLHPKRQKIFFGPYLLLNTLGEGEFGKVKLGIHSEFGEQVAVKLIRRNSVSDKSRLSKVEREIIVLRSVNHPHIVGLYDVIETEKYIGIVLEYAPGGELFDFILRHKYLKERDACRLFAQLISGVSYLHSKKVIHRDLKLENLLLDRGRNIIITDFGFANRFEHRLDDLMATSCGSPCYAAPELVISDGLYVGSAVDIWSCGVILYAMLAGYLPFDDDPQNPEGDNINLLYKYIVSTPLTFPDFVSPQARHLLSMMLVPDPTKRCSVQDIMGHPWLKSYSHLFDRSVDQWEQLSQDLLNAKRMAQKRQLQHFEMESVAPSIIRSQTEADPTLFPSITSKNARHQSAMGIPTSNSTYQQQFSSLSPVDYLQKANQDAANEYLEYQNRLDTSQNKKRDAPDSQSNNQSTSKRNIQRHTIQVEYENQEDENVEPLKSSDTNYLSPNEQLPKLPPLPNQIPTPPLNAAEEANTSISLATPNVNSVPLPTSESKIDLDENTNKKVKRETAPVVSTKQSSRHQKGLSTGNAISTDQSSDKVSDNKVSKPPVSSGAIKMMNKHQDDENKSILSSNRSSGGNVSSNSKDSTKKSSTGSGRRKALSLMVEPFGKSSSANKDRNKALNQSNKIDDENSNKRERKSSAAFLSSNTKPSNQISTTSPPSGTFTNVAGTTFDGSHNQINSHKGSSSRAKSVMNWFRNKGLAKASVGDVLQNSTNSQSLQNDQQSVNIKMRPSTAGAQTSSQLKTVSDDIMDTHTGTVDQNALTALPPSVAMAEVKRVITKDLGLMIKKEGQVGLKCVRPSKKQQQQLQSQQQPQQPNLLSSSSSGGGLRSLLMFKRSSSQSTNLSAGLTSTDDEVANNTVYGESQVDSAGEVVLDVKLTKIKNLPGLYSVDLKRMSGNLRDYRYLYLQIFESTVISGDVVIKFYFDLEFKSLRSCSFSHHYHEEIKIMANLGINGFGRIGRIVLRNALEHGGVNVVAVNDPFIDLEYMVYMFKYDSTHGKFNGEVSHKDGKLIVNGKEIQVFAERDPAAIPWGKAGASYVIESTGVFTTIEKAGAHLKGGAKKVIISAPSADAPMYVVGVNLDSYDPSQTVISNASCTTNCLAPLAKVIHDKFGIVEGLMTTVHATTATQKTVDGPSGKDWRGGRSAGQNIIPSSTGAAKAVGKVIPSLNGKLTGMAFRVPTTDVSVVDLTARLEKPASYEDITKAIQEAANGPLKGILGYTDEQVVSNDFIGDVRSSIFDKNAGISLNNNFVKLVSWYDNEYGYSRRVVDLVAYAAKADGN</sequence>
<feature type="binding site" evidence="16">
    <location>
        <position position="95"/>
    </location>
    <ligand>
        <name>Zn(2+)</name>
        <dbReference type="ChEBI" id="CHEBI:29105"/>
    </ligand>
</feature>
<keyword evidence="9" id="KW-0808">Transferase</keyword>
<dbReference type="InterPro" id="IPR020831">
    <property type="entry name" value="GlycerAld/Erythrose_P_DH"/>
</dbReference>
<dbReference type="FunFam" id="1.10.510.10:FF:000636">
    <property type="entry name" value="Non-specific serine/threonine protein kinase"/>
    <property type="match status" value="1"/>
</dbReference>
<evidence type="ECO:0000256" key="10">
    <source>
        <dbReference type="ARBA" id="ARBA00022741"/>
    </source>
</evidence>
<comment type="cofactor">
    <cofactor evidence="16">
        <name>Zn(2+)</name>
        <dbReference type="ChEBI" id="CHEBI:29105"/>
    </cofactor>
    <text evidence="16">Binds 1 zinc ion per subunit.</text>
</comment>
<dbReference type="NCBIfam" id="TIGR01534">
    <property type="entry name" value="GAPDH-I"/>
    <property type="match status" value="1"/>
</dbReference>
<dbReference type="InterPro" id="IPR000719">
    <property type="entry name" value="Prot_kinase_dom"/>
</dbReference>
<dbReference type="FunFam" id="3.40.50.720:FF:000266">
    <property type="entry name" value="Glyceraldehyde-3-phosphate dehydrogenase"/>
    <property type="match status" value="1"/>
</dbReference>
<dbReference type="GO" id="GO:0005829">
    <property type="term" value="C:cytosol"/>
    <property type="evidence" value="ECO:0007669"/>
    <property type="project" value="TreeGrafter"/>
</dbReference>
<dbReference type="PROSITE" id="PS50011">
    <property type="entry name" value="PROTEIN_KINASE_DOM"/>
    <property type="match status" value="1"/>
</dbReference>
<feature type="compositionally biased region" description="Basic and acidic residues" evidence="19">
    <location>
        <begin position="710"/>
        <end position="719"/>
    </location>
</feature>
<evidence type="ECO:0000256" key="15">
    <source>
        <dbReference type="ARBA" id="ARBA00023152"/>
    </source>
</evidence>
<dbReference type="SMART" id="SM00220">
    <property type="entry name" value="S_TKc"/>
    <property type="match status" value="1"/>
</dbReference>
<comment type="pathway">
    <text evidence="2">Carbohydrate degradation; glycolysis; pyruvate from D-glyceraldehyde 3-phosphate: step 1/5.</text>
</comment>
<feature type="binding site" evidence="17">
    <location>
        <position position="222"/>
    </location>
    <ligand>
        <name>ATP</name>
        <dbReference type="ChEBI" id="CHEBI:30616"/>
    </ligand>
</feature>
<evidence type="ECO:0000256" key="12">
    <source>
        <dbReference type="ARBA" id="ARBA00022840"/>
    </source>
</evidence>
<comment type="caution">
    <text evidence="22">The sequence shown here is derived from an EMBL/GenBank/DDBJ whole genome shotgun (WGS) entry which is preliminary data.</text>
</comment>
<evidence type="ECO:0000256" key="9">
    <source>
        <dbReference type="ARBA" id="ARBA00022679"/>
    </source>
</evidence>
<dbReference type="UniPathway" id="UPA00109">
    <property type="reaction ID" value="UER00184"/>
</dbReference>
<keyword evidence="7" id="KW-0963">Cytoplasm</keyword>
<keyword evidence="10 17" id="KW-0547">Nucleotide-binding</keyword>
<dbReference type="InterPro" id="IPR020828">
    <property type="entry name" value="GlycerAld_3-P_DH_NAD(P)-bd"/>
</dbReference>
<dbReference type="GO" id="GO:0004089">
    <property type="term" value="F:carbonate dehydratase activity"/>
    <property type="evidence" value="ECO:0007669"/>
    <property type="project" value="InterPro"/>
</dbReference>
<dbReference type="InterPro" id="IPR020830">
    <property type="entry name" value="GlycerAld_3-P_DH_AS"/>
</dbReference>
<feature type="binding site" evidence="16">
    <location>
        <position position="39"/>
    </location>
    <ligand>
        <name>Zn(2+)</name>
        <dbReference type="ChEBI" id="CHEBI:29105"/>
    </ligand>
</feature>
<dbReference type="PROSITE" id="PS50032">
    <property type="entry name" value="KA1"/>
    <property type="match status" value="1"/>
</dbReference>
<dbReference type="Pfam" id="PF00044">
    <property type="entry name" value="Gp_dh_N"/>
    <property type="match status" value="1"/>
</dbReference>
<dbReference type="Gene3D" id="3.30.310.80">
    <property type="entry name" value="Kinase associated domain 1, KA1"/>
    <property type="match status" value="1"/>
</dbReference>
<feature type="domain" description="Protein kinase" evidence="20">
    <location>
        <begin position="193"/>
        <end position="455"/>
    </location>
</feature>
<protein>
    <recommendedName>
        <fullName evidence="6">glyceraldehyde-3-phosphate dehydrogenase (phosphorylating)</fullName>
        <ecNumber evidence="6">1.2.1.12</ecNumber>
    </recommendedName>
</protein>
<keyword evidence="14" id="KW-0520">NAD</keyword>